<accession>A0ABD0KNR3</accession>
<feature type="region of interest" description="Disordered" evidence="1">
    <location>
        <begin position="205"/>
        <end position="245"/>
    </location>
</feature>
<dbReference type="Pfam" id="PF08208">
    <property type="entry name" value="RNA_polI_A34"/>
    <property type="match status" value="1"/>
</dbReference>
<feature type="compositionally biased region" description="Basic residues" evidence="1">
    <location>
        <begin position="220"/>
        <end position="229"/>
    </location>
</feature>
<evidence type="ECO:0008006" key="4">
    <source>
        <dbReference type="Google" id="ProtNLM"/>
    </source>
</evidence>
<evidence type="ECO:0000313" key="3">
    <source>
        <dbReference type="Proteomes" id="UP001519460"/>
    </source>
</evidence>
<evidence type="ECO:0000313" key="2">
    <source>
        <dbReference type="EMBL" id="KAK7488562.1"/>
    </source>
</evidence>
<feature type="compositionally biased region" description="Polar residues" evidence="1">
    <location>
        <begin position="23"/>
        <end position="34"/>
    </location>
</feature>
<feature type="region of interest" description="Disordered" evidence="1">
    <location>
        <begin position="1"/>
        <end position="72"/>
    </location>
</feature>
<name>A0ABD0KNR3_9CAEN</name>
<protein>
    <recommendedName>
        <fullName evidence="4">DNA-directed RNA polymerase I subunit RPA34</fullName>
    </recommendedName>
</protein>
<dbReference type="Proteomes" id="UP001519460">
    <property type="component" value="Unassembled WGS sequence"/>
</dbReference>
<gene>
    <name evidence="2" type="ORF">BaRGS_00020179</name>
</gene>
<dbReference type="Gene3D" id="6.20.250.70">
    <property type="match status" value="1"/>
</dbReference>
<dbReference type="EMBL" id="JACVVK020000149">
    <property type="protein sequence ID" value="KAK7488562.1"/>
    <property type="molecule type" value="Genomic_DNA"/>
</dbReference>
<keyword evidence="3" id="KW-1185">Reference proteome</keyword>
<feature type="compositionally biased region" description="Basic residues" evidence="1">
    <location>
        <begin position="385"/>
        <end position="400"/>
    </location>
</feature>
<feature type="compositionally biased region" description="Basic and acidic residues" evidence="1">
    <location>
        <begin position="353"/>
        <end position="368"/>
    </location>
</feature>
<proteinExistence type="predicted"/>
<feature type="compositionally biased region" description="Basic and acidic residues" evidence="1">
    <location>
        <begin position="35"/>
        <end position="46"/>
    </location>
</feature>
<reference evidence="2 3" key="1">
    <citation type="journal article" date="2023" name="Sci. Data">
        <title>Genome assembly of the Korean intertidal mud-creeper Batillaria attramentaria.</title>
        <authorList>
            <person name="Patra A.K."/>
            <person name="Ho P.T."/>
            <person name="Jun S."/>
            <person name="Lee S.J."/>
            <person name="Kim Y."/>
            <person name="Won Y.J."/>
        </authorList>
    </citation>
    <scope>NUCLEOTIDE SEQUENCE [LARGE SCALE GENOMIC DNA]</scope>
    <source>
        <strain evidence="2">Wonlab-2016</strain>
    </source>
</reference>
<sequence length="400" mass="44514">MKDNNLDSSAAVLDPTSDEDSLDGSSNQRTPSSKARQDELDSRTPDRSGNSAGSGKDAGRTQRQLRSRIPDGFVPVDCKRDLKSSAGDSNSNLWLVQVPEGFDVTTLNGALHREVLTTSGSQRLKIKEEGHKKLYNVQTFMDTEECKKLGTVVFDSKADKVCLGRSVQHMMMITEAVKLPHLPVDTSQVPEKRVPMPQGLKVRFRPFGADQPRVNQTTGARHKKKKKHTSSSDEMISPRKKLKSHAVDVTFKQEKLFTPQTHATLTSSLTDADHTPRLSSSKHERKHATDSFQTSDTGLDCVKNESNHDPGAEVTPSKHRKSKKRKRESGVNGAAESESHESSTSPRKKLKKEMHDDDSFFTIDRKGDSLNVTVMDGPSDDFSSPHKKKKSKKERRRTVM</sequence>
<dbReference type="InterPro" id="IPR013240">
    <property type="entry name" value="DNA-dir_RNA_pol1_su_RPA34"/>
</dbReference>
<organism evidence="2 3">
    <name type="scientific">Batillaria attramentaria</name>
    <dbReference type="NCBI Taxonomy" id="370345"/>
    <lineage>
        <taxon>Eukaryota</taxon>
        <taxon>Metazoa</taxon>
        <taxon>Spiralia</taxon>
        <taxon>Lophotrochozoa</taxon>
        <taxon>Mollusca</taxon>
        <taxon>Gastropoda</taxon>
        <taxon>Caenogastropoda</taxon>
        <taxon>Sorbeoconcha</taxon>
        <taxon>Cerithioidea</taxon>
        <taxon>Batillariidae</taxon>
        <taxon>Batillaria</taxon>
    </lineage>
</organism>
<feature type="compositionally biased region" description="Basic residues" evidence="1">
    <location>
        <begin position="317"/>
        <end position="327"/>
    </location>
</feature>
<feature type="compositionally biased region" description="Basic and acidic residues" evidence="1">
    <location>
        <begin position="302"/>
        <end position="311"/>
    </location>
</feature>
<comment type="caution">
    <text evidence="2">The sequence shown here is derived from an EMBL/GenBank/DDBJ whole genome shotgun (WGS) entry which is preliminary data.</text>
</comment>
<dbReference type="AlphaFoldDB" id="A0ABD0KNR3"/>
<evidence type="ECO:0000256" key="1">
    <source>
        <dbReference type="SAM" id="MobiDB-lite"/>
    </source>
</evidence>
<feature type="region of interest" description="Disordered" evidence="1">
    <location>
        <begin position="267"/>
        <end position="400"/>
    </location>
</feature>